<organism evidence="1">
    <name type="scientific">Anoplophora glabripennis</name>
    <name type="common">Asian longhorn beetle</name>
    <name type="synonym">Anoplophora nobilis</name>
    <dbReference type="NCBI Taxonomy" id="217634"/>
    <lineage>
        <taxon>Eukaryota</taxon>
        <taxon>Metazoa</taxon>
        <taxon>Ecdysozoa</taxon>
        <taxon>Arthropoda</taxon>
        <taxon>Hexapoda</taxon>
        <taxon>Insecta</taxon>
        <taxon>Pterygota</taxon>
        <taxon>Neoptera</taxon>
        <taxon>Endopterygota</taxon>
        <taxon>Coleoptera</taxon>
        <taxon>Polyphaga</taxon>
        <taxon>Cucujiformia</taxon>
        <taxon>Chrysomeloidea</taxon>
        <taxon>Cerambycidae</taxon>
        <taxon>Lamiinae</taxon>
        <taxon>Lamiini</taxon>
        <taxon>Anoplophora</taxon>
    </lineage>
</organism>
<feature type="non-terminal residue" evidence="1">
    <location>
        <position position="212"/>
    </location>
</feature>
<dbReference type="EMBL" id="GALX01001154">
    <property type="protein sequence ID" value="JAB67312.1"/>
    <property type="molecule type" value="Transcribed_RNA"/>
</dbReference>
<reference evidence="1" key="1">
    <citation type="submission" date="2013-07" db="EMBL/GenBank/DDBJ databases">
        <title>Midgut Transcriptome Profiling of Anoplphora glabripennis, a Lignocellulose Degrading, Wood-Boring Cerambycid.</title>
        <authorList>
            <person name="Scully E.D."/>
            <person name="Hoover K."/>
            <person name="Carlson J.E."/>
            <person name="Tien M."/>
            <person name="Geib S.M."/>
        </authorList>
    </citation>
    <scope>NUCLEOTIDE SEQUENCE</scope>
</reference>
<evidence type="ECO:0000313" key="1">
    <source>
        <dbReference type="EMBL" id="JAB67312.1"/>
    </source>
</evidence>
<accession>V5GZF8</accession>
<dbReference type="AlphaFoldDB" id="V5GZF8"/>
<proteinExistence type="predicted"/>
<sequence>MNYPDKIYLDPTTLQTCAGKTKALYKAAIPAFREFQSDFPIHCVLHGFHDYFDGLIGLDDLTNARLNINLSEQILENDRVQIPMYTREDFYTCSYDLNPLEIRKIKIPVIVENGPVLIPEYRSNVYYIPETLSTSINYFAEIEVHNLSNLHRLVSFTEPQKSEPFNEHEFEIFNCEITYSNQPNSRVDSYTPCTEPGSSFIFISRPSCIIYR</sequence>
<name>V5GZF8_ANOGL</name>
<protein>
    <submittedName>
        <fullName evidence="1">Uncharacterized protein</fullName>
    </submittedName>
</protein>